<dbReference type="OrthoDB" id="10251741at2759"/>
<gene>
    <name evidence="3" type="ORF">QR46_0501</name>
</gene>
<dbReference type="SUPFAM" id="SSF63829">
    <property type="entry name" value="Calcium-dependent phosphotriesterase"/>
    <property type="match status" value="1"/>
</dbReference>
<comment type="caution">
    <text evidence="3">The sequence shown here is derived from an EMBL/GenBank/DDBJ whole genome shotgun (WGS) entry which is preliminary data.</text>
</comment>
<dbReference type="InterPro" id="IPR001680">
    <property type="entry name" value="WD40_rpt"/>
</dbReference>
<evidence type="ECO:0000256" key="1">
    <source>
        <dbReference type="SAM" id="Coils"/>
    </source>
</evidence>
<dbReference type="Proteomes" id="UP000070089">
    <property type="component" value="Unassembled WGS sequence"/>
</dbReference>
<dbReference type="InterPro" id="IPR036322">
    <property type="entry name" value="WD40_repeat_dom_sf"/>
</dbReference>
<feature type="compositionally biased region" description="Acidic residues" evidence="2">
    <location>
        <begin position="369"/>
        <end position="379"/>
    </location>
</feature>
<feature type="compositionally biased region" description="Polar residues" evidence="2">
    <location>
        <begin position="948"/>
        <end position="957"/>
    </location>
</feature>
<sequence>MLDAGSVDSSIIHSTTGFSFSSTGSLAYTPNGNIISVSPLGLIRHALTATGAKVDKMCHIGEYDQVITALRSHPRESIVAAAVYGSTQGSIAIVNTDTMTHIYDIPWPSIFGEPSALCFSHDASFLAVTTRSPGAVYFIMMEMDAHVIVASVEGFLPEGVPFAPQYFVADPTSLLSDEPSFIVESGMTCIHLSLRKKFNYDKGDLSQLSSSYTCTAQYVLNMTGATSVDFAPFYTNNYLVGGFPDSSIALCALIRHPDSPYRSNLTDSMFTKYLPTSVSGVVARSGQTFGNMTLVECLTADTYVTFKEINRRISIPLIIPKNVPTPRFGVSSIRGIVGGTVYVLMKSGMFCSFYISSTEKRSAELDDLISDDSDPEEQEREAGSGVAKKRDVRFDAMDRPIEVKKPPQTEGRTIELQTAMKTGYMNVALNFSACVLLNADLVLCDSGKNGSVTSIFSRASSMIDEITSWSEHRSNISFCSMTVDRTDLTTIACVVYDPATGSAYPVYMNLPQVNNRTALQCIMRPICTPFISLFGYVHINTISVATPYLRQVSQTFSYMSKQASLIGSEALASTRSQPLVDPLDSTPIADDPVAGFEADSLVALFGHSSLAPFISSGGRLSTRITLVDSSCAFSTRRFVIATSDGTVRLYEYNDQLISVVAAVRIIDTITSISCHPMGNIVAVACTDSVRLFVTNSDSLVLEYEIPVKLSTYVRFNTSGGILCVLKGNVVSLYDTWTKHCIGTLEGHNDVIVDICRLPNKLYKDVFFVTAAKDGMLYLWNQAGVRISEIIGRIRFTSLSPYTAPIAEFGKYPPVLTCGNGCIHLCDFNSNLVLFTGYYEEEMDQNVACLRSILYDDYRDIVYASDIDGRIHSLLFPDNLKDKCLHIIENSKTGMVGADLQPEPTPLRQAEMKLPCVRFSTSTSIVETNLQATFGIGLMSTYRSGVNSTERQLTASSTAKRKTPMSIPTSSETQRQVEQPSDESDMEKLPETTGPRKHLIGKVSRSFEEIQKIKSPLVVRLVLSPDHKYLLVTSTNPNGCFTLVLLPGPYKPCIHRKFRELASDIGVFKNEEAGFIDTDVLVDESYMHVLRKILLTLLDRTKEAELEFEHTVRIVTQRHEKAAEAEKSLAAQELESAKQRTDLLVNNAEREAEQYEAELHSLDRMHSAALEKLEAQYRIKVQNSHEKHEKLKVDLEASQAYLNDTLAELMKQRDSRMESTLAAYNKEEEMIRKKLSKLDSDRAQLRKEYQELLRQSDEDADVQLQELQSRYNAQLEELQTRTNSVAAETGMIKNKFQTIEKSILTYQGSVATCENTLHNLQQTSNSLKAEIQLARAEAEARNEAIVSREKLIYSLKKEAKDLEKHRFVLDFKIKELRKCIEPRETEISDLKEQIRELSNELENFHKAAAILENIIQGHKDESNELKNNLLHLKSDNQLLHNKLMHLEHDVHDLADIHGSIPLATLKDKCRTLFDQYGGFNIIDADAASAANEKERHQQYLVKAINMLTRELQSSKDATVTENARIVEENAELLKEAAVLRREIQKILHGPITQQNTENSKVFAARLTAQEAEIKRLKKRIVELQNADD</sequence>
<name>A0A132NZL3_GIAIN</name>
<feature type="region of interest" description="Disordered" evidence="2">
    <location>
        <begin position="948"/>
        <end position="996"/>
    </location>
</feature>
<evidence type="ECO:0000256" key="2">
    <source>
        <dbReference type="SAM" id="MobiDB-lite"/>
    </source>
</evidence>
<dbReference type="EMBL" id="JXTI01000007">
    <property type="protein sequence ID" value="KWX15516.1"/>
    <property type="molecule type" value="Genomic_DNA"/>
</dbReference>
<organism evidence="3 4">
    <name type="scientific">Giardia duodenalis assemblage B</name>
    <dbReference type="NCBI Taxonomy" id="1394984"/>
    <lineage>
        <taxon>Eukaryota</taxon>
        <taxon>Metamonada</taxon>
        <taxon>Diplomonadida</taxon>
        <taxon>Hexamitidae</taxon>
        <taxon>Giardiinae</taxon>
        <taxon>Giardia</taxon>
    </lineage>
</organism>
<accession>A0A132NZL3</accession>
<dbReference type="Pfam" id="PF00400">
    <property type="entry name" value="WD40"/>
    <property type="match status" value="1"/>
</dbReference>
<dbReference type="SUPFAM" id="SSF50978">
    <property type="entry name" value="WD40 repeat-like"/>
    <property type="match status" value="1"/>
</dbReference>
<reference evidence="3 4" key="1">
    <citation type="journal article" date="2015" name="Mol. Biochem. Parasitol.">
        <title>Identification of polymorphic genes for use in assemblage B genotyping assays through comparative genomics of multiple assemblage B Giardia duodenalis isolates.</title>
        <authorList>
            <person name="Wielinga C."/>
            <person name="Thompson R.C."/>
            <person name="Monis P."/>
            <person name="Ryan U."/>
        </authorList>
    </citation>
    <scope>NUCLEOTIDE SEQUENCE [LARGE SCALE GENOMIC DNA]</scope>
    <source>
        <strain evidence="3 4">BAH15c1</strain>
    </source>
</reference>
<protein>
    <submittedName>
        <fullName evidence="3">Trichohyalin/putative WD40 domain protein</fullName>
    </submittedName>
</protein>
<feature type="coiled-coil region" evidence="1">
    <location>
        <begin position="1119"/>
        <end position="1171"/>
    </location>
</feature>
<keyword evidence="1" id="KW-0175">Coiled coil</keyword>
<evidence type="ECO:0000313" key="3">
    <source>
        <dbReference type="EMBL" id="KWX15516.1"/>
    </source>
</evidence>
<feature type="compositionally biased region" description="Polar residues" evidence="2">
    <location>
        <begin position="965"/>
        <end position="978"/>
    </location>
</feature>
<evidence type="ECO:0000313" key="4">
    <source>
        <dbReference type="Proteomes" id="UP000070089"/>
    </source>
</evidence>
<feature type="region of interest" description="Disordered" evidence="2">
    <location>
        <begin position="369"/>
        <end position="389"/>
    </location>
</feature>
<dbReference type="VEuPathDB" id="GiardiaDB:QR46_0501"/>
<dbReference type="InterPro" id="IPR052993">
    <property type="entry name" value="CFA-57"/>
</dbReference>
<dbReference type="PANTHER" id="PTHR32215">
    <property type="entry name" value="CILIA- AND FLAGELLA-ASSOCIATED PROTEIN 57"/>
    <property type="match status" value="1"/>
</dbReference>
<feature type="coiled-coil region" evidence="1">
    <location>
        <begin position="1379"/>
        <end position="1434"/>
    </location>
</feature>
<dbReference type="InterPro" id="IPR015943">
    <property type="entry name" value="WD40/YVTN_repeat-like_dom_sf"/>
</dbReference>
<feature type="coiled-coil region" evidence="1">
    <location>
        <begin position="1227"/>
        <end position="1254"/>
    </location>
</feature>
<dbReference type="Gene3D" id="2.130.10.10">
    <property type="entry name" value="YVTN repeat-like/Quinoprotein amine dehydrogenase"/>
    <property type="match status" value="1"/>
</dbReference>
<dbReference type="SMART" id="SM00320">
    <property type="entry name" value="WD40"/>
    <property type="match status" value="4"/>
</dbReference>
<feature type="coiled-coil region" evidence="1">
    <location>
        <begin position="1309"/>
        <end position="1336"/>
    </location>
</feature>
<dbReference type="PANTHER" id="PTHR32215:SF0">
    <property type="entry name" value="CILIA- AND FLAGELLA-ASSOCIATED PROTEIN 57"/>
    <property type="match status" value="1"/>
</dbReference>
<proteinExistence type="predicted"/>